<feature type="domain" description="HIT" evidence="10">
    <location>
        <begin position="68"/>
        <end position="178"/>
    </location>
</feature>
<dbReference type="InterPro" id="IPR001310">
    <property type="entry name" value="Histidine_triad_HIT"/>
</dbReference>
<feature type="active site" description="Tele-AMP-histidine intermediate" evidence="7">
    <location>
        <position position="162"/>
    </location>
</feature>
<evidence type="ECO:0000256" key="2">
    <source>
        <dbReference type="ARBA" id="ARBA00022801"/>
    </source>
</evidence>
<dbReference type="InterPro" id="IPR036265">
    <property type="entry name" value="HIT-like_sf"/>
</dbReference>
<dbReference type="GO" id="GO:0016787">
    <property type="term" value="F:hydrolase activity"/>
    <property type="evidence" value="ECO:0007669"/>
    <property type="project" value="UniProtKB-KW"/>
</dbReference>
<dbReference type="InterPro" id="IPR011146">
    <property type="entry name" value="HIT-like"/>
</dbReference>
<dbReference type="SUPFAM" id="SSF54197">
    <property type="entry name" value="HIT-like"/>
    <property type="match status" value="1"/>
</dbReference>
<reference evidence="11" key="1">
    <citation type="submission" date="2022-06" db="EMBL/GenBank/DDBJ databases">
        <authorList>
            <person name="Berger JAMES D."/>
            <person name="Berger JAMES D."/>
        </authorList>
    </citation>
    <scope>NUCLEOTIDE SEQUENCE [LARGE SCALE GENOMIC DNA]</scope>
</reference>
<reference evidence="12" key="2">
    <citation type="submission" date="2023-11" db="UniProtKB">
        <authorList>
            <consortium name="WormBaseParasite"/>
        </authorList>
    </citation>
    <scope>IDENTIFICATION</scope>
</reference>
<keyword evidence="2" id="KW-0378">Hydrolase</keyword>
<dbReference type="PANTHER" id="PTHR12486">
    <property type="entry name" value="APRATAXIN-RELATED"/>
    <property type="match status" value="1"/>
</dbReference>
<accession>A0AA85FHZ6</accession>
<name>A0AA85FHZ6_9TREM</name>
<keyword evidence="1" id="KW-0547">Nucleotide-binding</keyword>
<dbReference type="PRINTS" id="PR00332">
    <property type="entry name" value="HISTRIAD"/>
</dbReference>
<evidence type="ECO:0000256" key="3">
    <source>
        <dbReference type="ARBA" id="ARBA00024472"/>
    </source>
</evidence>
<evidence type="ECO:0000256" key="7">
    <source>
        <dbReference type="PIRSR" id="PIRSR601310-1"/>
    </source>
</evidence>
<dbReference type="WBParaSite" id="SRDH1_48900.1">
    <property type="protein sequence ID" value="SRDH1_48900.1"/>
    <property type="gene ID" value="SRDH1_48900"/>
</dbReference>
<dbReference type="Gene3D" id="3.30.428.10">
    <property type="entry name" value="HIT-like"/>
    <property type="match status" value="1"/>
</dbReference>
<keyword evidence="11" id="KW-1185">Reference proteome</keyword>
<evidence type="ECO:0000313" key="12">
    <source>
        <dbReference type="WBParaSite" id="SRDH1_48900.1"/>
    </source>
</evidence>
<comment type="similarity">
    <text evidence="4">Belongs to the HINT family.</text>
</comment>
<evidence type="ECO:0000256" key="8">
    <source>
        <dbReference type="PIRSR" id="PIRSR601310-3"/>
    </source>
</evidence>
<dbReference type="PANTHER" id="PTHR12486:SF5">
    <property type="entry name" value="ADENOSINE 5'-MONOPHOSPHORAMIDASE HINT3"/>
    <property type="match status" value="1"/>
</dbReference>
<evidence type="ECO:0000313" key="11">
    <source>
        <dbReference type="Proteomes" id="UP000050792"/>
    </source>
</evidence>
<dbReference type="AlphaFoldDB" id="A0AA85FHZ6"/>
<evidence type="ECO:0000256" key="4">
    <source>
        <dbReference type="ARBA" id="ARBA00025764"/>
    </source>
</evidence>
<evidence type="ECO:0000256" key="1">
    <source>
        <dbReference type="ARBA" id="ARBA00022741"/>
    </source>
</evidence>
<proteinExistence type="inferred from homology"/>
<dbReference type="PROSITE" id="PS51084">
    <property type="entry name" value="HIT_2"/>
    <property type="match status" value="1"/>
</dbReference>
<dbReference type="Proteomes" id="UP000050792">
    <property type="component" value="Unassembled WGS sequence"/>
</dbReference>
<evidence type="ECO:0000256" key="9">
    <source>
        <dbReference type="PROSITE-ProRule" id="PRU00464"/>
    </source>
</evidence>
<feature type="short sequence motif" description="Histidine triad motif" evidence="8 9">
    <location>
        <begin position="160"/>
        <end position="164"/>
    </location>
</feature>
<evidence type="ECO:0000256" key="6">
    <source>
        <dbReference type="ARBA" id="ARBA00042361"/>
    </source>
</evidence>
<comment type="catalytic activity">
    <reaction evidence="3">
        <text>adenosine 5'-phosphoramidate + H2O = NH4(+) + AMP</text>
        <dbReference type="Rhea" id="RHEA:67916"/>
        <dbReference type="ChEBI" id="CHEBI:15377"/>
        <dbReference type="ChEBI" id="CHEBI:28938"/>
        <dbReference type="ChEBI" id="CHEBI:57890"/>
        <dbReference type="ChEBI" id="CHEBI:456215"/>
    </reaction>
</comment>
<sequence length="201" mass="23683">MLCRSIADYWVPQEVTIPVVRQTICKCQFNFCLLYLAPNVKSSHVTVLKIITCDMKRDSMLTPKDDCIFCSIAYGKTNQTIRFETNDLVIFDDHLPKAQYHFQCVPKKHIRNAKYLTYEDIPLVMDMINCGRNYLTSQMKLDPENFLFGFHWPPFNSVHHLHMHILGPKQLMGFNPMFDTRYRIFRKVESVLEKLKIKGEK</sequence>
<organism evidence="11 12">
    <name type="scientific">Schistosoma rodhaini</name>
    <dbReference type="NCBI Taxonomy" id="6188"/>
    <lineage>
        <taxon>Eukaryota</taxon>
        <taxon>Metazoa</taxon>
        <taxon>Spiralia</taxon>
        <taxon>Lophotrochozoa</taxon>
        <taxon>Platyhelminthes</taxon>
        <taxon>Trematoda</taxon>
        <taxon>Digenea</taxon>
        <taxon>Strigeidida</taxon>
        <taxon>Schistosomatoidea</taxon>
        <taxon>Schistosomatidae</taxon>
        <taxon>Schistosoma</taxon>
    </lineage>
</organism>
<evidence type="ECO:0000256" key="5">
    <source>
        <dbReference type="ARBA" id="ARBA00039802"/>
    </source>
</evidence>
<evidence type="ECO:0000259" key="10">
    <source>
        <dbReference type="PROSITE" id="PS51084"/>
    </source>
</evidence>
<dbReference type="GO" id="GO:0000166">
    <property type="term" value="F:nucleotide binding"/>
    <property type="evidence" value="ECO:0007669"/>
    <property type="project" value="UniProtKB-KW"/>
</dbReference>
<protein>
    <recommendedName>
        <fullName evidence="5">Adenosine 5'-monophosphoramidase HINT3</fullName>
    </recommendedName>
    <alternativeName>
        <fullName evidence="6">Histidine triad nucleotide-binding protein 3</fullName>
    </alternativeName>
</protein>
<dbReference type="Pfam" id="PF11969">
    <property type="entry name" value="DcpS_C"/>
    <property type="match status" value="1"/>
</dbReference>